<keyword evidence="7" id="KW-0406">Ion transport</keyword>
<sequence>MKPTLKDYNKDRLKKDLIAFIHHESFSGVLLFFCVVFAMLVANSNFSPLYFALKELELGLFLGPYHQGMSVEHFINDVAMSLFFLMMGLEMKREILYGELAGFKKIIFPMLAAVGGIIVPIAIYLFFNHGTPSANGFGVAMSTDTAFALGAILLLGKRVPLSCKVFLVTLAVVDDLGAILVIVLFYTSTLHIGWLLVAGAIVALLVYINHKDTYKLSSFLLLGLLLWIAVFNSGVHSTIAAVILAFCIPGRSNVSDTCLLNLKKELEGIHTMMQSGGNFFETNIVRAKFSLKGLWENLARFFSGDNPKKQFDLQQQSKRVQILDSISRYSLQAQNPLLRLQSVLHPLCSYCIVPLFAFINAGVRVDSGISFDIDAIFLGTIAGLVVGKPLGIFIFAYIGVKLGIATKPADLGFMQVFAVGTLAGIGFTMAIFVANLAYADLEQGAQAIMVSKLAILYSSSLALLLGIAMLWLSTKPKS</sequence>
<dbReference type="GO" id="GO:0015385">
    <property type="term" value="F:sodium:proton antiporter activity"/>
    <property type="evidence" value="ECO:0007669"/>
    <property type="project" value="UniProtKB-UniRule"/>
</dbReference>
<organism evidence="8 9">
    <name type="scientific">Helicobacter canis</name>
    <dbReference type="NCBI Taxonomy" id="29419"/>
    <lineage>
        <taxon>Bacteria</taxon>
        <taxon>Pseudomonadati</taxon>
        <taxon>Campylobacterota</taxon>
        <taxon>Epsilonproteobacteria</taxon>
        <taxon>Campylobacterales</taxon>
        <taxon>Helicobacteraceae</taxon>
        <taxon>Helicobacter</taxon>
    </lineage>
</organism>
<dbReference type="InterPro" id="IPR023171">
    <property type="entry name" value="Na/H_antiporter_dom_sf"/>
</dbReference>
<feature type="transmembrane region" description="Helical" evidence="7">
    <location>
        <begin position="192"/>
        <end position="208"/>
    </location>
</feature>
<dbReference type="PANTHER" id="PTHR30341">
    <property type="entry name" value="SODIUM ION/PROTON ANTIPORTER NHAA-RELATED"/>
    <property type="match status" value="1"/>
</dbReference>
<keyword evidence="5 7" id="KW-1133">Transmembrane helix</keyword>
<keyword evidence="7" id="KW-0739">Sodium transport</keyword>
<gene>
    <name evidence="7 8" type="primary">nhaA</name>
    <name evidence="8" type="ORF">F4V45_05360</name>
</gene>
<dbReference type="InterPro" id="IPR004670">
    <property type="entry name" value="NhaA"/>
</dbReference>
<proteinExistence type="inferred from homology"/>
<evidence type="ECO:0000256" key="2">
    <source>
        <dbReference type="ARBA" id="ARBA00022475"/>
    </source>
</evidence>
<evidence type="ECO:0000256" key="1">
    <source>
        <dbReference type="ARBA" id="ARBA00004429"/>
    </source>
</evidence>
<keyword evidence="3" id="KW-0997">Cell inner membrane</keyword>
<feature type="transmembrane region" description="Helical" evidence="7">
    <location>
        <begin position="167"/>
        <end position="186"/>
    </location>
</feature>
<feature type="transmembrane region" description="Helical" evidence="7">
    <location>
        <begin position="450"/>
        <end position="472"/>
    </location>
</feature>
<dbReference type="NCBIfam" id="TIGR00773">
    <property type="entry name" value="NhaA"/>
    <property type="match status" value="1"/>
</dbReference>
<dbReference type="Pfam" id="PF06965">
    <property type="entry name" value="Na_H_antiport_1"/>
    <property type="match status" value="1"/>
</dbReference>
<feature type="transmembrane region" description="Helical" evidence="7">
    <location>
        <begin position="343"/>
        <end position="363"/>
    </location>
</feature>
<evidence type="ECO:0000256" key="3">
    <source>
        <dbReference type="ARBA" id="ARBA00022519"/>
    </source>
</evidence>
<evidence type="ECO:0000313" key="8">
    <source>
        <dbReference type="EMBL" id="KAA8709036.1"/>
    </source>
</evidence>
<dbReference type="HAMAP" id="MF_01844">
    <property type="entry name" value="NhaA"/>
    <property type="match status" value="1"/>
</dbReference>
<dbReference type="EMBL" id="VXKE01000016">
    <property type="protein sequence ID" value="KAA8709036.1"/>
    <property type="molecule type" value="Genomic_DNA"/>
</dbReference>
<feature type="transmembrane region" description="Helical" evidence="7">
    <location>
        <begin position="220"/>
        <end position="246"/>
    </location>
</feature>
<evidence type="ECO:0000256" key="7">
    <source>
        <dbReference type="HAMAP-Rule" id="MF_01844"/>
    </source>
</evidence>
<reference evidence="8 9" key="1">
    <citation type="submission" date="2019-09" db="EMBL/GenBank/DDBJ databases">
        <title>Draft genome sequence of various Type strains from the CCUG.</title>
        <authorList>
            <person name="Pineiro-Iglesias B."/>
            <person name="Tunovic T."/>
            <person name="Unosson C."/>
            <person name="Inganas E."/>
            <person name="Ohlen M."/>
            <person name="Cardew S."/>
            <person name="Jensie-Markopoulos S."/>
            <person name="Salva-Serra F."/>
            <person name="Jaen-Luchoro D."/>
            <person name="Karlsson R."/>
            <person name="Svensson-Stadler L."/>
            <person name="Chun J."/>
            <person name="Moore E."/>
        </authorList>
    </citation>
    <scope>NUCLEOTIDE SEQUENCE [LARGE SCALE GENOMIC DNA]</scope>
    <source>
        <strain evidence="8 9">CCUG 32756T</strain>
    </source>
</reference>
<evidence type="ECO:0000256" key="5">
    <source>
        <dbReference type="ARBA" id="ARBA00022989"/>
    </source>
</evidence>
<dbReference type="GO" id="GO:0005886">
    <property type="term" value="C:plasma membrane"/>
    <property type="evidence" value="ECO:0007669"/>
    <property type="project" value="UniProtKB-SubCell"/>
</dbReference>
<keyword evidence="7" id="KW-0915">Sodium</keyword>
<keyword evidence="7" id="KW-0050">Antiport</keyword>
<comment type="subcellular location">
    <subcellularLocation>
        <location evidence="1">Cell inner membrane</location>
        <topology evidence="1">Multi-pass membrane protein</topology>
    </subcellularLocation>
    <subcellularLocation>
        <location evidence="7">Cell membrane</location>
        <topology evidence="7">Multi-pass membrane protein</topology>
    </subcellularLocation>
</comment>
<comment type="catalytic activity">
    <reaction evidence="7">
        <text>Na(+)(in) + 2 H(+)(out) = Na(+)(out) + 2 H(+)(in)</text>
        <dbReference type="Rhea" id="RHEA:29251"/>
        <dbReference type="ChEBI" id="CHEBI:15378"/>
        <dbReference type="ChEBI" id="CHEBI:29101"/>
    </reaction>
</comment>
<dbReference type="AlphaFoldDB" id="A0A5M9QMU6"/>
<keyword evidence="7" id="KW-0813">Transport</keyword>
<protein>
    <recommendedName>
        <fullName evidence="7">Na(+)/H(+) antiporter NhaA</fullName>
    </recommendedName>
    <alternativeName>
        <fullName evidence="7">Sodium/proton antiporter NhaA</fullName>
    </alternativeName>
</protein>
<dbReference type="Proteomes" id="UP000323707">
    <property type="component" value="Unassembled WGS sequence"/>
</dbReference>
<feature type="transmembrane region" description="Helical" evidence="7">
    <location>
        <begin position="106"/>
        <end position="127"/>
    </location>
</feature>
<name>A0A5M9QMU6_9HELI</name>
<keyword evidence="2 7" id="KW-1003">Cell membrane</keyword>
<comment type="similarity">
    <text evidence="7">Belongs to the NhaA Na(+)/H(+) (TC 2.A.33) antiporter family.</text>
</comment>
<keyword evidence="6 7" id="KW-0472">Membrane</keyword>
<evidence type="ECO:0000256" key="6">
    <source>
        <dbReference type="ARBA" id="ARBA00023136"/>
    </source>
</evidence>
<feature type="transmembrane region" description="Helical" evidence="7">
    <location>
        <begin position="412"/>
        <end position="438"/>
    </location>
</feature>
<dbReference type="PANTHER" id="PTHR30341:SF0">
    <property type="entry name" value="NA(+)_H(+) ANTIPORTER NHAA"/>
    <property type="match status" value="1"/>
</dbReference>
<dbReference type="Gene3D" id="1.20.1530.10">
    <property type="entry name" value="Na+/H+ antiporter like domain"/>
    <property type="match status" value="1"/>
</dbReference>
<comment type="function">
    <text evidence="7">Na(+)/H(+) antiporter that extrudes sodium in exchange for external protons.</text>
</comment>
<keyword evidence="4 7" id="KW-0812">Transmembrane</keyword>
<feature type="transmembrane region" description="Helical" evidence="7">
    <location>
        <begin position="133"/>
        <end position="155"/>
    </location>
</feature>
<accession>A0A5M9QMU6</accession>
<dbReference type="RefSeq" id="WP_150337396.1">
    <property type="nucleotide sequence ID" value="NZ_JAERIX010000010.1"/>
</dbReference>
<evidence type="ECO:0000313" key="9">
    <source>
        <dbReference type="Proteomes" id="UP000323707"/>
    </source>
</evidence>
<comment type="caution">
    <text evidence="8">The sequence shown here is derived from an EMBL/GenBank/DDBJ whole genome shotgun (WGS) entry which is preliminary data.</text>
</comment>
<feature type="transmembrane region" description="Helical" evidence="7">
    <location>
        <begin position="375"/>
        <end position="400"/>
    </location>
</feature>
<feature type="transmembrane region" description="Helical" evidence="7">
    <location>
        <begin position="21"/>
        <end position="42"/>
    </location>
</feature>
<dbReference type="GO" id="GO:0006885">
    <property type="term" value="P:regulation of pH"/>
    <property type="evidence" value="ECO:0007669"/>
    <property type="project" value="UniProtKB-UniRule"/>
</dbReference>
<evidence type="ECO:0000256" key="4">
    <source>
        <dbReference type="ARBA" id="ARBA00022692"/>
    </source>
</evidence>